<accession>A0ABQ6CE63</accession>
<keyword evidence="1" id="KW-0812">Transmembrane</keyword>
<keyword evidence="1" id="KW-1133">Transmembrane helix</keyword>
<keyword evidence="3" id="KW-1185">Reference proteome</keyword>
<feature type="transmembrane region" description="Helical" evidence="1">
    <location>
        <begin position="57"/>
        <end position="77"/>
    </location>
</feature>
<dbReference type="EMBL" id="BSPB01000063">
    <property type="protein sequence ID" value="GLS16542.1"/>
    <property type="molecule type" value="Genomic_DNA"/>
</dbReference>
<name>A0ABQ6CE63_9BURK</name>
<organism evidence="2 3">
    <name type="scientific">Hydrogenophaga electricum</name>
    <dbReference type="NCBI Taxonomy" id="1230953"/>
    <lineage>
        <taxon>Bacteria</taxon>
        <taxon>Pseudomonadati</taxon>
        <taxon>Pseudomonadota</taxon>
        <taxon>Betaproteobacteria</taxon>
        <taxon>Burkholderiales</taxon>
        <taxon>Comamonadaceae</taxon>
        <taxon>Hydrogenophaga</taxon>
    </lineage>
</organism>
<dbReference type="Proteomes" id="UP001156903">
    <property type="component" value="Unassembled WGS sequence"/>
</dbReference>
<reference evidence="3" key="1">
    <citation type="journal article" date="2019" name="Int. J. Syst. Evol. Microbiol.">
        <title>The Global Catalogue of Microorganisms (GCM) 10K type strain sequencing project: providing services to taxonomists for standard genome sequencing and annotation.</title>
        <authorList>
            <consortium name="The Broad Institute Genomics Platform"/>
            <consortium name="The Broad Institute Genome Sequencing Center for Infectious Disease"/>
            <person name="Wu L."/>
            <person name="Ma J."/>
        </authorList>
    </citation>
    <scope>NUCLEOTIDE SEQUENCE [LARGE SCALE GENOMIC DNA]</scope>
    <source>
        <strain evidence="3">NBRC 109341</strain>
    </source>
</reference>
<evidence type="ECO:0000313" key="3">
    <source>
        <dbReference type="Proteomes" id="UP001156903"/>
    </source>
</evidence>
<keyword evidence="1" id="KW-0472">Membrane</keyword>
<protein>
    <submittedName>
        <fullName evidence="2">Uncharacterized protein</fullName>
    </submittedName>
</protein>
<sequence length="94" mass="10732">MITIRIRRFSPHQNAKVFAVLSTVGVAIFVWPFWLFLGSSAPWEAQHLHWFVWLAPLFYFVMTYLTVFIGCLVFNLFSSFTGGIEVGVSELPSS</sequence>
<dbReference type="RefSeq" id="WP_284309256.1">
    <property type="nucleotide sequence ID" value="NZ_BSPB01000063.1"/>
</dbReference>
<feature type="transmembrane region" description="Helical" evidence="1">
    <location>
        <begin position="17"/>
        <end position="37"/>
    </location>
</feature>
<proteinExistence type="predicted"/>
<evidence type="ECO:0000313" key="2">
    <source>
        <dbReference type="EMBL" id="GLS16542.1"/>
    </source>
</evidence>
<gene>
    <name evidence="2" type="ORF">GCM10007935_39840</name>
</gene>
<evidence type="ECO:0000256" key="1">
    <source>
        <dbReference type="SAM" id="Phobius"/>
    </source>
</evidence>
<comment type="caution">
    <text evidence="2">The sequence shown here is derived from an EMBL/GenBank/DDBJ whole genome shotgun (WGS) entry which is preliminary data.</text>
</comment>